<name>A0A6A6HI57_VIRVR</name>
<proteinExistence type="predicted"/>
<dbReference type="AlphaFoldDB" id="A0A6A6HI57"/>
<dbReference type="Proteomes" id="UP000800092">
    <property type="component" value="Unassembled WGS sequence"/>
</dbReference>
<dbReference type="EMBL" id="ML991778">
    <property type="protein sequence ID" value="KAF2237776.1"/>
    <property type="molecule type" value="Genomic_DNA"/>
</dbReference>
<reference evidence="1" key="1">
    <citation type="journal article" date="2020" name="Stud. Mycol.">
        <title>101 Dothideomycetes genomes: a test case for predicting lifestyles and emergence of pathogens.</title>
        <authorList>
            <person name="Haridas S."/>
            <person name="Albert R."/>
            <person name="Binder M."/>
            <person name="Bloem J."/>
            <person name="Labutti K."/>
            <person name="Salamov A."/>
            <person name="Andreopoulos B."/>
            <person name="Baker S."/>
            <person name="Barry K."/>
            <person name="Bills G."/>
            <person name="Bluhm B."/>
            <person name="Cannon C."/>
            <person name="Castanera R."/>
            <person name="Culley D."/>
            <person name="Daum C."/>
            <person name="Ezra D."/>
            <person name="Gonzalez J."/>
            <person name="Henrissat B."/>
            <person name="Kuo A."/>
            <person name="Liang C."/>
            <person name="Lipzen A."/>
            <person name="Lutzoni F."/>
            <person name="Magnuson J."/>
            <person name="Mondo S."/>
            <person name="Nolan M."/>
            <person name="Ohm R."/>
            <person name="Pangilinan J."/>
            <person name="Park H.-J."/>
            <person name="Ramirez L."/>
            <person name="Alfaro M."/>
            <person name="Sun H."/>
            <person name="Tritt A."/>
            <person name="Yoshinaga Y."/>
            <person name="Zwiers L.-H."/>
            <person name="Turgeon B."/>
            <person name="Goodwin S."/>
            <person name="Spatafora J."/>
            <person name="Crous P."/>
            <person name="Grigoriev I."/>
        </authorList>
    </citation>
    <scope>NUCLEOTIDE SEQUENCE</scope>
    <source>
        <strain evidence="1">Tuck. ex Michener</strain>
    </source>
</reference>
<protein>
    <submittedName>
        <fullName evidence="1">Uncharacterized protein</fullName>
    </submittedName>
</protein>
<gene>
    <name evidence="1" type="ORF">EV356DRAFT_509638</name>
</gene>
<dbReference type="OrthoDB" id="3931922at2759"/>
<keyword evidence="2" id="KW-1185">Reference proteome</keyword>
<evidence type="ECO:0000313" key="2">
    <source>
        <dbReference type="Proteomes" id="UP000800092"/>
    </source>
</evidence>
<organism evidence="1 2">
    <name type="scientific">Viridothelium virens</name>
    <name type="common">Speckled blister lichen</name>
    <name type="synonym">Trypethelium virens</name>
    <dbReference type="NCBI Taxonomy" id="1048519"/>
    <lineage>
        <taxon>Eukaryota</taxon>
        <taxon>Fungi</taxon>
        <taxon>Dikarya</taxon>
        <taxon>Ascomycota</taxon>
        <taxon>Pezizomycotina</taxon>
        <taxon>Dothideomycetes</taxon>
        <taxon>Dothideomycetes incertae sedis</taxon>
        <taxon>Trypetheliales</taxon>
        <taxon>Trypetheliaceae</taxon>
        <taxon>Viridothelium</taxon>
    </lineage>
</organism>
<accession>A0A6A6HI57</accession>
<evidence type="ECO:0000313" key="1">
    <source>
        <dbReference type="EMBL" id="KAF2237776.1"/>
    </source>
</evidence>
<feature type="non-terminal residue" evidence="1">
    <location>
        <position position="69"/>
    </location>
</feature>
<sequence length="69" mass="8284">MPAGWVEDTFPRYQLPKPVMIAFLEEQFGKKDFEVKFRNDDYVFTIPEKLSETHKKELQKLRAAHRNED</sequence>